<dbReference type="GO" id="GO:0006935">
    <property type="term" value="P:chemotaxis"/>
    <property type="evidence" value="ECO:0007669"/>
    <property type="project" value="UniProtKB-KW"/>
</dbReference>
<sequence length="125" mass="13309">MIQHSVNTVAGGESLATQTAKILQNAAEKSQLVEQAIQEIAAASSAQAQAIEQINHGLAQVSAIMQTNAASAEESSASSQELAAQAQTLRQEVGKFKLNKDSSDDITCIEKFVEPHTEIVKSPYR</sequence>
<protein>
    <submittedName>
        <fullName evidence="3">Uncharacterized protein</fullName>
    </submittedName>
</protein>
<keyword evidence="1" id="KW-0145">Chemotaxis</keyword>
<evidence type="ECO:0000256" key="2">
    <source>
        <dbReference type="ARBA" id="ARBA00029447"/>
    </source>
</evidence>
<accession>A0A212JM67</accession>
<dbReference type="AlphaFoldDB" id="A0A212JM67"/>
<proteinExistence type="inferred from homology"/>
<dbReference type="GO" id="GO:0005886">
    <property type="term" value="C:plasma membrane"/>
    <property type="evidence" value="ECO:0007669"/>
    <property type="project" value="TreeGrafter"/>
</dbReference>
<dbReference type="PANTHER" id="PTHR43531">
    <property type="entry name" value="PROTEIN ICFG"/>
    <property type="match status" value="1"/>
</dbReference>
<organism evidence="3">
    <name type="scientific">uncultured Eubacteriales bacterium</name>
    <dbReference type="NCBI Taxonomy" id="172733"/>
    <lineage>
        <taxon>Bacteria</taxon>
        <taxon>Bacillati</taxon>
        <taxon>Bacillota</taxon>
        <taxon>Clostridia</taxon>
        <taxon>Eubacteriales</taxon>
        <taxon>environmental samples</taxon>
    </lineage>
</organism>
<name>A0A212JM67_9FIRM</name>
<evidence type="ECO:0000256" key="1">
    <source>
        <dbReference type="ARBA" id="ARBA00022500"/>
    </source>
</evidence>
<evidence type="ECO:0000313" key="3">
    <source>
        <dbReference type="EMBL" id="SBW00533.1"/>
    </source>
</evidence>
<comment type="similarity">
    <text evidence="2">Belongs to the methyl-accepting chemotaxis (MCP) protein family.</text>
</comment>
<dbReference type="GO" id="GO:0004888">
    <property type="term" value="F:transmembrane signaling receptor activity"/>
    <property type="evidence" value="ECO:0007669"/>
    <property type="project" value="TreeGrafter"/>
</dbReference>
<gene>
    <name evidence="3" type="ORF">KL86CLO1_11355</name>
</gene>
<reference evidence="3" key="1">
    <citation type="submission" date="2016-04" db="EMBL/GenBank/DDBJ databases">
        <authorList>
            <person name="Evans L.H."/>
            <person name="Alamgir A."/>
            <person name="Owens N."/>
            <person name="Weber N.D."/>
            <person name="Virtaneva K."/>
            <person name="Barbian K."/>
            <person name="Babar A."/>
            <person name="Rosenke K."/>
        </authorList>
    </citation>
    <scope>NUCLEOTIDE SEQUENCE</scope>
    <source>
        <strain evidence="3">86</strain>
    </source>
</reference>
<dbReference type="SUPFAM" id="SSF58104">
    <property type="entry name" value="Methyl-accepting chemotaxis protein (MCP) signaling domain"/>
    <property type="match status" value="1"/>
</dbReference>
<dbReference type="PANTHER" id="PTHR43531:SF11">
    <property type="entry name" value="METHYL-ACCEPTING CHEMOTAXIS PROTEIN 3"/>
    <property type="match status" value="1"/>
</dbReference>
<dbReference type="Gene3D" id="1.10.287.950">
    <property type="entry name" value="Methyl-accepting chemotaxis protein"/>
    <property type="match status" value="1"/>
</dbReference>
<dbReference type="InterPro" id="IPR051310">
    <property type="entry name" value="MCP_chemotaxis"/>
</dbReference>
<dbReference type="EMBL" id="FLUN01000001">
    <property type="protein sequence ID" value="SBW00533.1"/>
    <property type="molecule type" value="Genomic_DNA"/>
</dbReference>